<evidence type="ECO:0000313" key="2">
    <source>
        <dbReference type="EMBL" id="SUI96619.1"/>
    </source>
</evidence>
<dbReference type="InterPro" id="IPR034660">
    <property type="entry name" value="DinB/YfiT-like"/>
</dbReference>
<dbReference type="Gene3D" id="1.20.120.450">
    <property type="entry name" value="dinb family like domain"/>
    <property type="match status" value="1"/>
</dbReference>
<sequence>MIAHTFHYIIQTRKLFLALIDSLTTEELNAIPQGFNNNIIWNFGHIVVSTQSLCYVRTGILADASSIAYNEDYKKDTKPTRPVSKEEIDELKLYALETISKLEKDYHNGVFSSIQPFSTSTYGTEMSTIEEVLTVTLAHDNLHWGYAMAQRRMIKNK</sequence>
<dbReference type="SUPFAM" id="SSF109854">
    <property type="entry name" value="DinB/YfiT-like putative metalloenzymes"/>
    <property type="match status" value="1"/>
</dbReference>
<dbReference type="InterPro" id="IPR024775">
    <property type="entry name" value="DinB-like"/>
</dbReference>
<dbReference type="Proteomes" id="UP000254893">
    <property type="component" value="Unassembled WGS sequence"/>
</dbReference>
<protein>
    <submittedName>
        <fullName evidence="2">DinB superfamily</fullName>
    </submittedName>
</protein>
<proteinExistence type="predicted"/>
<feature type="domain" description="DinB-like" evidence="1">
    <location>
        <begin position="11"/>
        <end position="146"/>
    </location>
</feature>
<organism evidence="2 3">
    <name type="scientific">Sphingobacterium spiritivorum</name>
    <name type="common">Flavobacterium spiritivorum</name>
    <dbReference type="NCBI Taxonomy" id="258"/>
    <lineage>
        <taxon>Bacteria</taxon>
        <taxon>Pseudomonadati</taxon>
        <taxon>Bacteroidota</taxon>
        <taxon>Sphingobacteriia</taxon>
        <taxon>Sphingobacteriales</taxon>
        <taxon>Sphingobacteriaceae</taxon>
        <taxon>Sphingobacterium</taxon>
    </lineage>
</organism>
<gene>
    <name evidence="2" type="ORF">NCTC11388_00055</name>
</gene>
<reference evidence="2 3" key="1">
    <citation type="submission" date="2018-06" db="EMBL/GenBank/DDBJ databases">
        <authorList>
            <consortium name="Pathogen Informatics"/>
            <person name="Doyle S."/>
        </authorList>
    </citation>
    <scope>NUCLEOTIDE SEQUENCE [LARGE SCALE GENOMIC DNA]</scope>
    <source>
        <strain evidence="2 3">NCTC11388</strain>
    </source>
</reference>
<dbReference type="AlphaFoldDB" id="A0A380B8A9"/>
<dbReference type="RefSeq" id="WP_115168660.1">
    <property type="nucleotide sequence ID" value="NZ_UGYW01000001.1"/>
</dbReference>
<name>A0A380B8A9_SPHSI</name>
<accession>A0A380B8A9</accession>
<dbReference type="EMBL" id="UGYW01000001">
    <property type="protein sequence ID" value="SUI96619.1"/>
    <property type="molecule type" value="Genomic_DNA"/>
</dbReference>
<evidence type="ECO:0000313" key="3">
    <source>
        <dbReference type="Proteomes" id="UP000254893"/>
    </source>
</evidence>
<dbReference type="Pfam" id="PF12867">
    <property type="entry name" value="DinB_2"/>
    <property type="match status" value="1"/>
</dbReference>
<evidence type="ECO:0000259" key="1">
    <source>
        <dbReference type="Pfam" id="PF12867"/>
    </source>
</evidence>